<feature type="transmembrane region" description="Helical" evidence="1">
    <location>
        <begin position="199"/>
        <end position="221"/>
    </location>
</feature>
<dbReference type="AlphaFoldDB" id="A0A815TPJ6"/>
<keyword evidence="1" id="KW-0812">Transmembrane</keyword>
<protein>
    <submittedName>
        <fullName evidence="2">Uncharacterized protein</fullName>
    </submittedName>
</protein>
<comment type="caution">
    <text evidence="2">The sequence shown here is derived from an EMBL/GenBank/DDBJ whole genome shotgun (WGS) entry which is preliminary data.</text>
</comment>
<dbReference type="EMBL" id="CAJNOV010013115">
    <property type="protein sequence ID" value="CAF1508854.1"/>
    <property type="molecule type" value="Genomic_DNA"/>
</dbReference>
<gene>
    <name evidence="2" type="ORF">CJN711_LOCUS27683</name>
</gene>
<name>A0A815TPJ6_9BILA</name>
<dbReference type="Proteomes" id="UP000663855">
    <property type="component" value="Unassembled WGS sequence"/>
</dbReference>
<keyword evidence="1" id="KW-1133">Transmembrane helix</keyword>
<evidence type="ECO:0000313" key="2">
    <source>
        <dbReference type="EMBL" id="CAF1508854.1"/>
    </source>
</evidence>
<organism evidence="2 3">
    <name type="scientific">Rotaria magnacalcarata</name>
    <dbReference type="NCBI Taxonomy" id="392030"/>
    <lineage>
        <taxon>Eukaryota</taxon>
        <taxon>Metazoa</taxon>
        <taxon>Spiralia</taxon>
        <taxon>Gnathifera</taxon>
        <taxon>Rotifera</taxon>
        <taxon>Eurotatoria</taxon>
        <taxon>Bdelloidea</taxon>
        <taxon>Philodinida</taxon>
        <taxon>Philodinidae</taxon>
        <taxon>Rotaria</taxon>
    </lineage>
</organism>
<evidence type="ECO:0000313" key="3">
    <source>
        <dbReference type="Proteomes" id="UP000663855"/>
    </source>
</evidence>
<evidence type="ECO:0000256" key="1">
    <source>
        <dbReference type="SAM" id="Phobius"/>
    </source>
</evidence>
<keyword evidence="1" id="KW-0472">Membrane</keyword>
<accession>A0A815TPJ6</accession>
<sequence length="408" mass="48526">MQLLYLIIIDVVFTFNDYPSQEFYKTMNLHLKGADALSFAECITSLALSCEGKFWQSLGTYRHEKCSISSFIPRQFFYSVSLNYFVEKSSGRRYARFYYLAFLPSNLSKMTKHCKTNSFRTFVRLHAYGTHFNAYLSPVFSFFDFSFMYKYRPLNVLEKRLFRMLRIGSFGEDPIIIENIYDFEMNLNKRFCFHLIKKWINFSCFVLAGGVVLTSLLINAFDSTNQDLDFFWIGGSWLDFVSQVDRFQRRCQTYIREEKNFYGKVFEYVLCFEHHQKIQVQFIYGRPNSNSSFVLNTFDIDFVQVGYNGFKLISTLGFYQAIATRTFINYKLTRNIYDVDLYIDRCFKYYFRGFTWLCPMDYDDLMAQKPVVSASKTIDYGFNDFYFNADSFEVQKAFLDLYPFINNK</sequence>
<proteinExistence type="predicted"/>
<reference evidence="2" key="1">
    <citation type="submission" date="2021-02" db="EMBL/GenBank/DDBJ databases">
        <authorList>
            <person name="Nowell W R."/>
        </authorList>
    </citation>
    <scope>NUCLEOTIDE SEQUENCE</scope>
</reference>